<reference evidence="6" key="1">
    <citation type="journal article" date="2014" name="Int. J. Syst. Evol. Microbiol.">
        <title>Complete genome sequence of Corynebacterium casei LMG S-19264T (=DSM 44701T), isolated from a smear-ripened cheese.</title>
        <authorList>
            <consortium name="US DOE Joint Genome Institute (JGI-PGF)"/>
            <person name="Walter F."/>
            <person name="Albersmeier A."/>
            <person name="Kalinowski J."/>
            <person name="Ruckert C."/>
        </authorList>
    </citation>
    <scope>NUCLEOTIDE SEQUENCE</scope>
    <source>
        <strain evidence="6">JCM 5016</strain>
    </source>
</reference>
<dbReference type="AlphaFoldDB" id="A0A918RGF6"/>
<dbReference type="GO" id="GO:0003849">
    <property type="term" value="F:3-deoxy-7-phosphoheptulonate synthase activity"/>
    <property type="evidence" value="ECO:0007669"/>
    <property type="project" value="UniProtKB-EC"/>
</dbReference>
<comment type="similarity">
    <text evidence="1 4">Belongs to the class-II DAHP synthase family.</text>
</comment>
<keyword evidence="7" id="KW-1185">Reference proteome</keyword>
<dbReference type="EC" id="2.5.1.54" evidence="4"/>
<dbReference type="PANTHER" id="PTHR21337">
    <property type="entry name" value="PHOSPHO-2-DEHYDRO-3-DEOXYHEPTONATE ALDOLASE 1, 2"/>
    <property type="match status" value="1"/>
</dbReference>
<feature type="binding site" evidence="3">
    <location>
        <begin position="221"/>
        <end position="222"/>
    </location>
    <ligand>
        <name>phosphoenolpyruvate</name>
        <dbReference type="ChEBI" id="CHEBI:58702"/>
    </ligand>
</feature>
<feature type="region of interest" description="Disordered" evidence="5">
    <location>
        <begin position="1"/>
        <end position="25"/>
    </location>
</feature>
<gene>
    <name evidence="6" type="primary">phzC1</name>
    <name evidence="6" type="ORF">GCM10010389_41390</name>
</gene>
<dbReference type="GO" id="GO:0009073">
    <property type="term" value="P:aromatic amino acid family biosynthetic process"/>
    <property type="evidence" value="ECO:0007669"/>
    <property type="project" value="UniProtKB-KW"/>
</dbReference>
<feature type="binding site" evidence="3">
    <location>
        <position position="244"/>
    </location>
    <ligand>
        <name>phosphoenolpyruvate</name>
        <dbReference type="ChEBI" id="CHEBI:58702"/>
    </ligand>
</feature>
<accession>A0A918RGF6</accession>
<feature type="binding site" evidence="3">
    <location>
        <position position="307"/>
    </location>
    <ligand>
        <name>Mn(2+)</name>
        <dbReference type="ChEBI" id="CHEBI:29035"/>
    </ligand>
</feature>
<evidence type="ECO:0000256" key="1">
    <source>
        <dbReference type="ARBA" id="ARBA00008911"/>
    </source>
</evidence>
<dbReference type="Pfam" id="PF01474">
    <property type="entry name" value="DAHP_synth_2"/>
    <property type="match status" value="2"/>
</dbReference>
<dbReference type="EMBL" id="BMWH01000017">
    <property type="protein sequence ID" value="GGZ97876.1"/>
    <property type="molecule type" value="Genomic_DNA"/>
</dbReference>
<keyword evidence="4" id="KW-0028">Amino-acid biosynthesis</keyword>
<dbReference type="Gene3D" id="3.20.20.70">
    <property type="entry name" value="Aldolase class I"/>
    <property type="match status" value="1"/>
</dbReference>
<name>A0A918RGF6_9ACTN</name>
<feature type="binding site" evidence="3">
    <location>
        <position position="275"/>
    </location>
    <ligand>
        <name>phosphoenolpyruvate</name>
        <dbReference type="ChEBI" id="CHEBI:58702"/>
    </ligand>
</feature>
<feature type="binding site" evidence="3">
    <location>
        <position position="377"/>
    </location>
    <ligand>
        <name>Mn(2+)</name>
        <dbReference type="ChEBI" id="CHEBI:29035"/>
    </ligand>
</feature>
<comment type="cofactor">
    <cofactor evidence="3">
        <name>Mn(2+)</name>
        <dbReference type="ChEBI" id="CHEBI:29035"/>
    </cofactor>
    <cofactor evidence="3">
        <name>Co(2+)</name>
        <dbReference type="ChEBI" id="CHEBI:48828"/>
    </cofactor>
    <cofactor evidence="3">
        <name>Cd(2+)</name>
        <dbReference type="ChEBI" id="CHEBI:48775"/>
    </cofactor>
    <text evidence="3">Binds 1 divalent cation per subunit. The enzyme is active with manganese, cobalt or cadmium ions.</text>
</comment>
<protein>
    <recommendedName>
        <fullName evidence="4">Phospho-2-dehydro-3-deoxyheptonate aldolase</fullName>
        <ecNumber evidence="4">2.5.1.54</ecNumber>
    </recommendedName>
</protein>
<keyword evidence="3" id="KW-0104">Cadmium</keyword>
<comment type="pathway">
    <text evidence="4">Metabolic intermediate biosynthesis; chorismate biosynthesis; chorismate from D-erythrose 4-phosphate and phosphoenolpyruvate: step 1/7.</text>
</comment>
<keyword evidence="3" id="KW-0464">Manganese</keyword>
<proteinExistence type="inferred from homology"/>
<dbReference type="GO" id="GO:0008652">
    <property type="term" value="P:amino acid biosynthetic process"/>
    <property type="evidence" value="ECO:0007669"/>
    <property type="project" value="UniProtKB-KW"/>
</dbReference>
<keyword evidence="4" id="KW-0057">Aromatic amino acid biosynthesis</keyword>
<feature type="binding site" evidence="3">
    <location>
        <position position="110"/>
    </location>
    <ligand>
        <name>phosphoenolpyruvate</name>
        <dbReference type="ChEBI" id="CHEBI:58702"/>
    </ligand>
</feature>
<keyword evidence="3" id="KW-0170">Cobalt</keyword>
<comment type="catalytic activity">
    <reaction evidence="4">
        <text>D-erythrose 4-phosphate + phosphoenolpyruvate + H2O = 7-phospho-2-dehydro-3-deoxy-D-arabino-heptonate + phosphate</text>
        <dbReference type="Rhea" id="RHEA:14717"/>
        <dbReference type="ChEBI" id="CHEBI:15377"/>
        <dbReference type="ChEBI" id="CHEBI:16897"/>
        <dbReference type="ChEBI" id="CHEBI:43474"/>
        <dbReference type="ChEBI" id="CHEBI:58394"/>
        <dbReference type="ChEBI" id="CHEBI:58702"/>
        <dbReference type="EC" id="2.5.1.54"/>
    </reaction>
</comment>
<evidence type="ECO:0000313" key="7">
    <source>
        <dbReference type="Proteomes" id="UP000623010"/>
    </source>
</evidence>
<reference evidence="6" key="2">
    <citation type="submission" date="2020-09" db="EMBL/GenBank/DDBJ databases">
        <authorList>
            <person name="Sun Q."/>
            <person name="Ohkuma M."/>
        </authorList>
    </citation>
    <scope>NUCLEOTIDE SEQUENCE</scope>
    <source>
        <strain evidence="6">JCM 5016</strain>
    </source>
</reference>
<sequence>METNVDVDLPGVRSRPARQQPDWGGNEEIRPVREELARSPALVGVSDVLALRDLLARVAAGRAHVVQAGDCAEDPAECTAGYVARKAGLLDVLAGHLKMITHRPVVRVGRMAGQFAKPRSRPTEVIGGRELPVYRGHMVNDPEPDPELRRPDPRRLLTCYAAAREAAGHLGWIGGRRPSEICPPVFTSHEALLLDYELPLVRREPAGRLLLTSTHWPWIGERTRQPDGAHVALLSQVVNPVACKVGPDMTVRELLALCERLDPDREPGRLTLIARMGADLVAERLPALVWAVRVAGHPVIWLTDPMHGNTVPAPDGLKTRFLEAIVREVEAFQCAVRSSGGIAGGLHLETTPDHVTECVAGPADIGHVGDKYTSFCDPRLNPVQAASVVSAWRG</sequence>
<dbReference type="InterPro" id="IPR002480">
    <property type="entry name" value="DAHP_synth_2"/>
</dbReference>
<organism evidence="6 7">
    <name type="scientific">Streptomyces echinoruber</name>
    <dbReference type="NCBI Taxonomy" id="68898"/>
    <lineage>
        <taxon>Bacteria</taxon>
        <taxon>Bacillati</taxon>
        <taxon>Actinomycetota</taxon>
        <taxon>Actinomycetes</taxon>
        <taxon>Kitasatosporales</taxon>
        <taxon>Streptomycetaceae</taxon>
        <taxon>Streptomyces</taxon>
    </lineage>
</organism>
<dbReference type="PANTHER" id="PTHR21337:SF0">
    <property type="entry name" value="PHOSPHO-2-DEHYDRO-3-DEOXYHEPTONATE ALDOLASE"/>
    <property type="match status" value="1"/>
</dbReference>
<dbReference type="SUPFAM" id="SSF51569">
    <property type="entry name" value="Aldolase"/>
    <property type="match status" value="1"/>
</dbReference>
<feature type="binding site" evidence="3">
    <location>
        <position position="349"/>
    </location>
    <ligand>
        <name>Mn(2+)</name>
        <dbReference type="ChEBI" id="CHEBI:29035"/>
    </ligand>
</feature>
<keyword evidence="2 4" id="KW-0808">Transferase</keyword>
<evidence type="ECO:0000256" key="5">
    <source>
        <dbReference type="SAM" id="MobiDB-lite"/>
    </source>
</evidence>
<evidence type="ECO:0000256" key="2">
    <source>
        <dbReference type="ARBA" id="ARBA00022679"/>
    </source>
</evidence>
<evidence type="ECO:0000313" key="6">
    <source>
        <dbReference type="EMBL" id="GGZ97876.1"/>
    </source>
</evidence>
<dbReference type="Proteomes" id="UP000623010">
    <property type="component" value="Unassembled WGS sequence"/>
</dbReference>
<comment type="caution">
    <text evidence="6">The sequence shown here is derived from an EMBL/GenBank/DDBJ whole genome shotgun (WGS) entry which is preliminary data.</text>
</comment>
<dbReference type="InterPro" id="IPR013785">
    <property type="entry name" value="Aldolase_TIM"/>
</dbReference>
<evidence type="ECO:0000256" key="3">
    <source>
        <dbReference type="PIRSR" id="PIRSR602480-1"/>
    </source>
</evidence>
<evidence type="ECO:0000256" key="4">
    <source>
        <dbReference type="RuleBase" id="RU363071"/>
    </source>
</evidence>
<feature type="binding site" evidence="3">
    <location>
        <position position="71"/>
    </location>
    <ligand>
        <name>Mn(2+)</name>
        <dbReference type="ChEBI" id="CHEBI:29035"/>
    </ligand>
</feature>